<accession>A0ABV9EMP1</accession>
<reference evidence="3" key="1">
    <citation type="journal article" date="2019" name="Int. J. Syst. Evol. Microbiol.">
        <title>The Global Catalogue of Microorganisms (GCM) 10K type strain sequencing project: providing services to taxonomists for standard genome sequencing and annotation.</title>
        <authorList>
            <consortium name="The Broad Institute Genomics Platform"/>
            <consortium name="The Broad Institute Genome Sequencing Center for Infectious Disease"/>
            <person name="Wu L."/>
            <person name="Ma J."/>
        </authorList>
    </citation>
    <scope>NUCLEOTIDE SEQUENCE [LARGE SCALE GENOMIC DNA]</scope>
    <source>
        <strain evidence="3">CCUG 49560</strain>
    </source>
</reference>
<feature type="domain" description="NAD(P)-binding" evidence="1">
    <location>
        <begin position="8"/>
        <end position="200"/>
    </location>
</feature>
<sequence length="214" mass="22161">MSTIVIFGITGYAGGHIADELLQRGHHVVGVARNATQMAPREHLEVRAGSLYDSAFLTETAAGADAIVVAVRPRQSDGLELVTAVPALLGAAEAGGARLGVVGGAASLLVAEGGPRVIDAGFPQEYKAEAEAHSRVLDALNASDTIVDWFYLSPPGNFGSHNPGKKTGTFRLGTDVLIIGADGNSDISGADFATAFADEIEKPAHHQARFTLGY</sequence>
<dbReference type="InterPro" id="IPR051606">
    <property type="entry name" value="Polyketide_Oxido-like"/>
</dbReference>
<name>A0ABV9EMP1_9ACTN</name>
<dbReference type="Pfam" id="PF13460">
    <property type="entry name" value="NAD_binding_10"/>
    <property type="match status" value="1"/>
</dbReference>
<dbReference type="PANTHER" id="PTHR43355:SF2">
    <property type="entry name" value="FLAVIN REDUCTASE (NADPH)"/>
    <property type="match status" value="1"/>
</dbReference>
<comment type="caution">
    <text evidence="2">The sequence shown here is derived from an EMBL/GenBank/DDBJ whole genome shotgun (WGS) entry which is preliminary data.</text>
</comment>
<dbReference type="Proteomes" id="UP001595891">
    <property type="component" value="Unassembled WGS sequence"/>
</dbReference>
<dbReference type="RefSeq" id="WP_262843863.1">
    <property type="nucleotide sequence ID" value="NZ_JANZYP010000022.1"/>
</dbReference>
<keyword evidence="3" id="KW-1185">Reference proteome</keyword>
<dbReference type="SUPFAM" id="SSF51735">
    <property type="entry name" value="NAD(P)-binding Rossmann-fold domains"/>
    <property type="match status" value="1"/>
</dbReference>
<protein>
    <submittedName>
        <fullName evidence="2">NAD(P)-dependent oxidoreductase</fullName>
    </submittedName>
</protein>
<dbReference type="InterPro" id="IPR016040">
    <property type="entry name" value="NAD(P)-bd_dom"/>
</dbReference>
<dbReference type="Gene3D" id="3.40.50.720">
    <property type="entry name" value="NAD(P)-binding Rossmann-like Domain"/>
    <property type="match status" value="1"/>
</dbReference>
<evidence type="ECO:0000313" key="3">
    <source>
        <dbReference type="Proteomes" id="UP001595891"/>
    </source>
</evidence>
<organism evidence="2 3">
    <name type="scientific">Sphaerisporangium corydalis</name>
    <dbReference type="NCBI Taxonomy" id="1441875"/>
    <lineage>
        <taxon>Bacteria</taxon>
        <taxon>Bacillati</taxon>
        <taxon>Actinomycetota</taxon>
        <taxon>Actinomycetes</taxon>
        <taxon>Streptosporangiales</taxon>
        <taxon>Streptosporangiaceae</taxon>
        <taxon>Sphaerisporangium</taxon>
    </lineage>
</organism>
<dbReference type="PANTHER" id="PTHR43355">
    <property type="entry name" value="FLAVIN REDUCTASE (NADPH)"/>
    <property type="match status" value="1"/>
</dbReference>
<evidence type="ECO:0000259" key="1">
    <source>
        <dbReference type="Pfam" id="PF13460"/>
    </source>
</evidence>
<dbReference type="EMBL" id="JBHSFN010000020">
    <property type="protein sequence ID" value="MFC4590074.1"/>
    <property type="molecule type" value="Genomic_DNA"/>
</dbReference>
<gene>
    <name evidence="2" type="ORF">ACFO8L_28555</name>
</gene>
<dbReference type="InterPro" id="IPR036291">
    <property type="entry name" value="NAD(P)-bd_dom_sf"/>
</dbReference>
<proteinExistence type="predicted"/>
<evidence type="ECO:0000313" key="2">
    <source>
        <dbReference type="EMBL" id="MFC4590074.1"/>
    </source>
</evidence>